<feature type="domain" description="C3H1-type" evidence="2">
    <location>
        <begin position="38"/>
        <end position="65"/>
    </location>
</feature>
<evidence type="ECO:0000259" key="2">
    <source>
        <dbReference type="PROSITE" id="PS50103"/>
    </source>
</evidence>
<dbReference type="AlphaFoldDB" id="A0A8S1AEE7"/>
<dbReference type="Proteomes" id="UP000494256">
    <property type="component" value="Unassembled WGS sequence"/>
</dbReference>
<dbReference type="InterPro" id="IPR000571">
    <property type="entry name" value="Znf_CCCH"/>
</dbReference>
<dbReference type="EMBL" id="CADEBC010000584">
    <property type="protein sequence ID" value="CAB3256040.1"/>
    <property type="molecule type" value="Genomic_DNA"/>
</dbReference>
<sequence length="161" mass="18332">MVATPSMIKTHNNGIVHQKLVQEHYQQFKDPETILAEESKKKPCARFASGQCQFGSICRFSHYTRDQLSSLREWVTSKNASKSEAVYPSFIDLVRNILSEKSNKVEESLDGDTVIYDKNGMTHVLPWTYNPIFDTYGENLPPSLKRVKIEDFSDAKIAGWG</sequence>
<dbReference type="InterPro" id="IPR036236">
    <property type="entry name" value="Znf_C2H2_sf"/>
</dbReference>
<reference evidence="5 6" key="1">
    <citation type="submission" date="2020-04" db="EMBL/GenBank/DDBJ databases">
        <authorList>
            <person name="Wallbank WR R."/>
            <person name="Pardo Diaz C."/>
            <person name="Kozak K."/>
            <person name="Martin S."/>
            <person name="Jiggins C."/>
            <person name="Moest M."/>
            <person name="Warren A I."/>
            <person name="Byers J.R.P. K."/>
            <person name="Montejo-Kovacevich G."/>
            <person name="Yen C E."/>
        </authorList>
    </citation>
    <scope>NUCLEOTIDE SEQUENCE [LARGE SCALE GENOMIC DNA]</scope>
</reference>
<evidence type="ECO:0000313" key="3">
    <source>
        <dbReference type="EMBL" id="CAB3245079.1"/>
    </source>
</evidence>
<keyword evidence="1" id="KW-0862">Zinc</keyword>
<protein>
    <recommendedName>
        <fullName evidence="2">C3H1-type domain-containing protein</fullName>
    </recommendedName>
</protein>
<dbReference type="PANTHER" id="PTHR16465">
    <property type="entry name" value="NUCLEASE-RELATED"/>
    <property type="match status" value="1"/>
</dbReference>
<gene>
    <name evidence="3" type="ORF">APLA_LOCUS10935</name>
    <name evidence="4" type="ORF">APLA_LOCUS15124</name>
</gene>
<keyword evidence="1" id="KW-0479">Metal-binding</keyword>
<evidence type="ECO:0000256" key="1">
    <source>
        <dbReference type="PROSITE-ProRule" id="PRU00723"/>
    </source>
</evidence>
<dbReference type="Proteomes" id="UP000494106">
    <property type="component" value="Unassembled WGS sequence"/>
</dbReference>
<dbReference type="GO" id="GO:0008270">
    <property type="term" value="F:zinc ion binding"/>
    <property type="evidence" value="ECO:0007669"/>
    <property type="project" value="UniProtKB-KW"/>
</dbReference>
<evidence type="ECO:0000313" key="4">
    <source>
        <dbReference type="EMBL" id="CAB3256040.1"/>
    </source>
</evidence>
<dbReference type="Gene3D" id="3.30.160.60">
    <property type="entry name" value="Classic Zinc Finger"/>
    <property type="match status" value="1"/>
</dbReference>
<comment type="caution">
    <text evidence="3">The sequence shown here is derived from an EMBL/GenBank/DDBJ whole genome shotgun (WGS) entry which is preliminary data.</text>
</comment>
<dbReference type="Gene3D" id="4.10.1000.10">
    <property type="entry name" value="Zinc finger, CCCH-type"/>
    <property type="match status" value="1"/>
</dbReference>
<dbReference type="PANTHER" id="PTHR16465:SF0">
    <property type="entry name" value="ZINC FINGER MATRIN-TYPE PROTEIN 5"/>
    <property type="match status" value="1"/>
</dbReference>
<dbReference type="EMBL" id="CADEBD010000324">
    <property type="protein sequence ID" value="CAB3245079.1"/>
    <property type="molecule type" value="Genomic_DNA"/>
</dbReference>
<dbReference type="SUPFAM" id="SSF57667">
    <property type="entry name" value="beta-beta-alpha zinc fingers"/>
    <property type="match status" value="1"/>
</dbReference>
<accession>A0A8S1AEE7</accession>
<evidence type="ECO:0000313" key="5">
    <source>
        <dbReference type="Proteomes" id="UP000494106"/>
    </source>
</evidence>
<feature type="zinc finger region" description="C3H1-type" evidence="1">
    <location>
        <begin position="38"/>
        <end position="65"/>
    </location>
</feature>
<dbReference type="GO" id="GO:0005689">
    <property type="term" value="C:U12-type spliceosomal complex"/>
    <property type="evidence" value="ECO:0007669"/>
    <property type="project" value="TreeGrafter"/>
</dbReference>
<proteinExistence type="predicted"/>
<dbReference type="OrthoDB" id="2417221at2759"/>
<keyword evidence="1" id="KW-0863">Zinc-finger</keyword>
<keyword evidence="5" id="KW-1185">Reference proteome</keyword>
<dbReference type="PROSITE" id="PS50103">
    <property type="entry name" value="ZF_C3H1"/>
    <property type="match status" value="1"/>
</dbReference>
<name>A0A8S1AEE7_ARCPL</name>
<evidence type="ECO:0000313" key="6">
    <source>
        <dbReference type="Proteomes" id="UP000494256"/>
    </source>
</evidence>
<organism evidence="3 6">
    <name type="scientific">Arctia plantaginis</name>
    <name type="common">Wood tiger moth</name>
    <name type="synonym">Phalaena plantaginis</name>
    <dbReference type="NCBI Taxonomy" id="874455"/>
    <lineage>
        <taxon>Eukaryota</taxon>
        <taxon>Metazoa</taxon>
        <taxon>Ecdysozoa</taxon>
        <taxon>Arthropoda</taxon>
        <taxon>Hexapoda</taxon>
        <taxon>Insecta</taxon>
        <taxon>Pterygota</taxon>
        <taxon>Neoptera</taxon>
        <taxon>Endopterygota</taxon>
        <taxon>Lepidoptera</taxon>
        <taxon>Glossata</taxon>
        <taxon>Ditrysia</taxon>
        <taxon>Noctuoidea</taxon>
        <taxon>Erebidae</taxon>
        <taxon>Arctiinae</taxon>
        <taxon>Arctia</taxon>
    </lineage>
</organism>